<dbReference type="OrthoDB" id="5297205at2"/>
<name>A0A5E4U2T7_9BURK</name>
<dbReference type="SUPFAM" id="SSF56235">
    <property type="entry name" value="N-terminal nucleophile aminohydrolases (Ntn hydrolases)"/>
    <property type="match status" value="1"/>
</dbReference>
<protein>
    <submittedName>
        <fullName evidence="1">Gamma-glutamyltransferase</fullName>
    </submittedName>
</protein>
<keyword evidence="1" id="KW-0808">Transferase</keyword>
<dbReference type="PANTHER" id="PTHR43881">
    <property type="entry name" value="GAMMA-GLUTAMYLTRANSPEPTIDASE (AFU_ORTHOLOGUE AFUA_4G13580)"/>
    <property type="match status" value="1"/>
</dbReference>
<dbReference type="Proteomes" id="UP000414233">
    <property type="component" value="Unassembled WGS sequence"/>
</dbReference>
<reference evidence="1 2" key="1">
    <citation type="submission" date="2019-08" db="EMBL/GenBank/DDBJ databases">
        <authorList>
            <person name="Peeters C."/>
        </authorList>
    </citation>
    <scope>NUCLEOTIDE SEQUENCE [LARGE SCALE GENOMIC DNA]</scope>
    <source>
        <strain evidence="1 2">LMG 30175</strain>
    </source>
</reference>
<gene>
    <name evidence="1" type="ORF">PTE30175_01705</name>
</gene>
<dbReference type="Gene3D" id="3.60.20.40">
    <property type="match status" value="1"/>
</dbReference>
<dbReference type="AlphaFoldDB" id="A0A5E4U2T7"/>
<dbReference type="RefSeq" id="WP_150696646.1">
    <property type="nucleotide sequence ID" value="NZ_CABPRZ010000006.1"/>
</dbReference>
<dbReference type="EMBL" id="CABPRZ010000006">
    <property type="protein sequence ID" value="VVD94031.1"/>
    <property type="molecule type" value="Genomic_DNA"/>
</dbReference>
<dbReference type="InterPro" id="IPR043137">
    <property type="entry name" value="GGT_ssub_C"/>
</dbReference>
<dbReference type="PANTHER" id="PTHR43881:SF1">
    <property type="entry name" value="GAMMA-GLUTAMYLTRANSPEPTIDASE (AFU_ORTHOLOGUE AFUA_4G13580)"/>
    <property type="match status" value="1"/>
</dbReference>
<evidence type="ECO:0000313" key="2">
    <source>
        <dbReference type="Proteomes" id="UP000414233"/>
    </source>
</evidence>
<dbReference type="GO" id="GO:0016740">
    <property type="term" value="F:transferase activity"/>
    <property type="evidence" value="ECO:0007669"/>
    <property type="project" value="UniProtKB-KW"/>
</dbReference>
<proteinExistence type="predicted"/>
<dbReference type="PRINTS" id="PR01210">
    <property type="entry name" value="GGTRANSPTASE"/>
</dbReference>
<evidence type="ECO:0000313" key="1">
    <source>
        <dbReference type="EMBL" id="VVD94031.1"/>
    </source>
</evidence>
<dbReference type="InterPro" id="IPR029055">
    <property type="entry name" value="Ntn_hydrolases_N"/>
</dbReference>
<accession>A0A5E4U2T7</accession>
<organism evidence="1 2">
    <name type="scientific">Pandoraea terrae</name>
    <dbReference type="NCBI Taxonomy" id="1537710"/>
    <lineage>
        <taxon>Bacteria</taxon>
        <taxon>Pseudomonadati</taxon>
        <taxon>Pseudomonadota</taxon>
        <taxon>Betaproteobacteria</taxon>
        <taxon>Burkholderiales</taxon>
        <taxon>Burkholderiaceae</taxon>
        <taxon>Pandoraea</taxon>
    </lineage>
</organism>
<sequence length="561" mass="60673">MPSIIKRCDRGHAVVATSDPLATQAAMAVLDDGGNAIDAALCASMVLAVTLPMSSGIGGDGVMLFWDAKLGRAHVIEGLGRAPGNVAPIRQFLRKRGASARQRMPPLAASLPALPWVWRLSLPFLSRTPIHLAQAAMRLAADGFVPDEKCRRWMFENRHVCENDAYLQEHFGPWLGMTSATPEMLADKPLRQPALTAFLESFSWHAGQNDDAWERPFFESAVRANQQRGGAFAVEDFRARPQATLDSPIHLSDRDLRVFSSAGTTPGYLCLQGGRIFSQCERDWAMLGDGERIVAQARVLHQLHAQRRRFVHDHGNDCHAWLMRRLTPAGIEEVARDACALDFHRPTAQRAALCDGDTTYFHVVDAAGNGAACIQSLSLAFGCGVAVPETGAILNARLMRGLSAAPGANNPLYPFARPLNTIFPLLAIDTGGRLRLVAGTAGGDLQVQLGAHLLGHFLHHRRLDMFRFAERRWKYSPVADPFDRIDGPPCIDTAFAPTPAELAAVKAAGLQCRPMRPVGGSLKAYAVDDQGTAALLDEGLDGGSTLLHGSGAVSAPFSRRT</sequence>
<keyword evidence="2" id="KW-1185">Reference proteome</keyword>
<dbReference type="Pfam" id="PF01019">
    <property type="entry name" value="G_glu_transpept"/>
    <property type="match status" value="1"/>
</dbReference>
<dbReference type="InterPro" id="IPR052896">
    <property type="entry name" value="GGT-like_enzyme"/>
</dbReference>